<dbReference type="GO" id="GO:0005615">
    <property type="term" value="C:extracellular space"/>
    <property type="evidence" value="ECO:0007669"/>
    <property type="project" value="InterPro"/>
</dbReference>
<dbReference type="RefSeq" id="WP_123206324.1">
    <property type="nucleotide sequence ID" value="NZ_RBEE01000023.1"/>
</dbReference>
<dbReference type="InterPro" id="IPR041246">
    <property type="entry name" value="Bact_MG10"/>
</dbReference>
<evidence type="ECO:0000256" key="4">
    <source>
        <dbReference type="SAM" id="Phobius"/>
    </source>
</evidence>
<dbReference type="CDD" id="cd02891">
    <property type="entry name" value="A2M_like"/>
    <property type="match status" value="1"/>
</dbReference>
<dbReference type="PANTHER" id="PTHR40094">
    <property type="entry name" value="ALPHA-2-MACROGLOBULIN HOMOLOG"/>
    <property type="match status" value="1"/>
</dbReference>
<evidence type="ECO:0000313" key="8">
    <source>
        <dbReference type="Proteomes" id="UP000274046"/>
    </source>
</evidence>
<dbReference type="Pfam" id="PF17962">
    <property type="entry name" value="bMG6"/>
    <property type="match status" value="1"/>
</dbReference>
<dbReference type="InterPro" id="IPR011626">
    <property type="entry name" value="Alpha-macroglobulin_TED"/>
</dbReference>
<accession>A0A3N0BTX4</accession>
<keyword evidence="2" id="KW-0732">Signal</keyword>
<feature type="domain" description="Alpha-2-macroglobulin" evidence="6">
    <location>
        <begin position="1205"/>
        <end position="1294"/>
    </location>
</feature>
<sequence>MEQPSTYHSSSKKKFIFIGLLVVSIAAILFIYFRHKKKSNEDNQAYAKYIEAYTSGTISKKSFIRVHLANAATGMQDLGKADSRELFDFSPSISGKTYWIDPQTVEFRPDENLKPGKEYEASFKLSDVSATEKGLEDFDFEFKVITPGVMLSQNGLVSQNDTSLDYMKLTGELATSDAEETAKIEKIIELDFDQKLKVKWQHNPAKNTSKFTIDSIKKKSTDQTLKINWDGDAIDAEQKGEEEIRIPALNKFEILDMKAIQGEEDYALVQFSEPIGVGQDLTGMITLGNLSDLRFTIDASQVKVYATEELKGDYALNVNNGVENINGKTLTGGKTANLVFEDKLPSVTIAGAGTILPNSGKLVLPFEAINLKAVDVTVIKIYENNIPQFFQTNSYKDGNELRRVAKPILQKTVRLDEDKSLNLHKKNRFTLDLDKMIGTEPGAMYRVTIAFRQEYNAYNCKATDEKPDEDNEESSYYGEDESYGEKIDEDDDFWQSYNNYYPNNYSWDDKDNPCTPSFYTNQRWASRNLIASNIGLVAKRGNDNSMLIVATDLLTAKPLSGVSLELLDFQRQTIFTTKTDGEGFARFDLKRQPFLLIAKNGSERGYLKLDDGSSLPLSRFDVGGDVVQSGLKGFIYGERGVWRPGDSLFVSFVLEDKLKKLPANYPVTMEFYNPKGQLYKRLINGKPLNGFYTFKTATESTAPTGNWMAKVKAGGATFTKTLKIETVMPNRLKIDFNVGNKPYLTAGTSAATLSAKWLFGSPAQNLKAKVDVNLNTTETKFKGFEGYSFDNPTVNFESQVKTIFEGTLNGAGSAQVNTNLNENNTAPGVLRANFTTKVFEPGGNFSIDNFSIPYHVYNSYLGVRPEKGDKLSGMLVTGKDHKIEIVNVNTDGKLLSGSKTVQVELYKTQWRWWWEQDNQDTYANFTQNQYNKLVETHQVSLSNGKGSWNLRVNEPEWGRYLILVRDLNGGHVTGKSVYVDWPGWAQREQGANPTEASMLSFTANKEKFTVGEDITLTIPTAKNGRALVSIENGSRVLKTFWIDTEAGQTQYKFKAEKEMAPNVFANITLLQPHAQTVNDLPIRMYGAIPISVEDPQTILKPTIKMLDKIKPETENTITVGEQNGKAMTYTIALVDEGLLDLTRFKTPDPHGAFYAREGLGVKTWDLFDYVLGAWGGNLERILSIGGDGSINKNLNPAKANRFKAVVKFMGPYTIGKGESKTHKFKLPQYIGAVRAMVIAGQDAAYGFAEKSVQVKKPLMVLATLPRVIGPGETFTLPVTVFATEKNLKNVSVQLQANNLIVQGTNKQQLYYKQTGEQMAYFEVKAPNTVGIAKVKVIAQSGGERTDYDVEMDIRNPNPYIINVVSATIQPGQKWAINYAPIGMNGTNSGTLEVSSIPSINLKKRLSYLIQYPHGCIEQTTSGIFPQLYLDRLSPLSEQQKAMTEKNIKAGITRIKGFQTTDGGLSYWPGDANADEWGSNYGGHFLVEAQNAGYTLPVGLLDELLRFQKAKAANWAPNSNNFYGGDLSQAYRLYMLALAKKPEMAAMNRLKAFEYLSVSAKWRLAAAYKLAGQNDVAQNMIRGLDTSIKPYKQLGGTYGSDVRDEAMILETLTLLGQKAKAASLLQPLAAKLGENTWYSTQTTAYSLLAIAKFCGTNQSSNKLQYQYVLDGKSAPVNSGQYINSTAVSFKGNTASITNKGNNVLFVRLVLEGQPVAGQNNFLPNRPDVLDMNVVYKRLNGTALDPTTLKQGTDFYAEVTVKNPGRMGYYEQMALTQIFPSGWEIINTRVNDNQSILASSPFTYQDIRDDRVFTYFNIRENESLVYKVLLNASYLGKYYLSAVQCEAMYNNDISATQNGKWVQVVK</sequence>
<reference evidence="7 8" key="1">
    <citation type="submission" date="2018-10" db="EMBL/GenBank/DDBJ databases">
        <title>Genome sequencing of Pedobacter jejuensis TNB23.</title>
        <authorList>
            <person name="Cho Y.-J."/>
            <person name="Cho A."/>
            <person name="Kim O.-S."/>
        </authorList>
    </citation>
    <scope>NUCLEOTIDE SEQUENCE [LARGE SCALE GENOMIC DNA]</scope>
    <source>
        <strain evidence="7 8">TNB23</strain>
    </source>
</reference>
<protein>
    <recommendedName>
        <fullName evidence="9">Alpha-2-macroglobulin</fullName>
    </recommendedName>
</protein>
<dbReference type="SUPFAM" id="SSF48239">
    <property type="entry name" value="Terpenoid cyclases/Protein prenyltransferases"/>
    <property type="match status" value="1"/>
</dbReference>
<dbReference type="PANTHER" id="PTHR40094:SF1">
    <property type="entry name" value="UBIQUITIN DOMAIN-CONTAINING PROTEIN"/>
    <property type="match status" value="1"/>
</dbReference>
<dbReference type="InterPro" id="IPR041462">
    <property type="entry name" value="Bact_A2M_MG6"/>
</dbReference>
<feature type="compositionally biased region" description="Acidic residues" evidence="3">
    <location>
        <begin position="466"/>
        <end position="483"/>
    </location>
</feature>
<dbReference type="SMART" id="SM01360">
    <property type="entry name" value="A2M"/>
    <property type="match status" value="1"/>
</dbReference>
<dbReference type="SMART" id="SM01419">
    <property type="entry name" value="Thiol-ester_cl"/>
    <property type="match status" value="1"/>
</dbReference>
<dbReference type="SMART" id="SM01359">
    <property type="entry name" value="A2M_N_2"/>
    <property type="match status" value="1"/>
</dbReference>
<dbReference type="Gene3D" id="2.60.40.3710">
    <property type="match status" value="1"/>
</dbReference>
<dbReference type="Pfam" id="PF11974">
    <property type="entry name" value="bMG3"/>
    <property type="match status" value="1"/>
</dbReference>
<dbReference type="OrthoDB" id="9767116at2"/>
<dbReference type="EMBL" id="RBEE01000023">
    <property type="protein sequence ID" value="RNL52521.1"/>
    <property type="molecule type" value="Genomic_DNA"/>
</dbReference>
<dbReference type="Pfam" id="PF07678">
    <property type="entry name" value="TED_complement"/>
    <property type="match status" value="1"/>
</dbReference>
<feature type="region of interest" description="Disordered" evidence="3">
    <location>
        <begin position="462"/>
        <end position="483"/>
    </location>
</feature>
<proteinExistence type="inferred from homology"/>
<keyword evidence="4" id="KW-0472">Membrane</keyword>
<dbReference type="Pfam" id="PF00207">
    <property type="entry name" value="A2M"/>
    <property type="match status" value="1"/>
</dbReference>
<dbReference type="Gene3D" id="2.60.40.1930">
    <property type="match status" value="1"/>
</dbReference>
<organism evidence="7 8">
    <name type="scientific">Pedobacter jejuensis</name>
    <dbReference type="NCBI Taxonomy" id="1268550"/>
    <lineage>
        <taxon>Bacteria</taxon>
        <taxon>Pseudomonadati</taxon>
        <taxon>Bacteroidota</taxon>
        <taxon>Sphingobacteriia</taxon>
        <taxon>Sphingobacteriales</taxon>
        <taxon>Sphingobacteriaceae</taxon>
        <taxon>Pedobacter</taxon>
    </lineage>
</organism>
<dbReference type="Gene3D" id="1.50.10.20">
    <property type="match status" value="1"/>
</dbReference>
<dbReference type="Pfam" id="PF17972">
    <property type="entry name" value="bMG5"/>
    <property type="match status" value="1"/>
</dbReference>
<dbReference type="Pfam" id="PF07703">
    <property type="entry name" value="A2M_BRD"/>
    <property type="match status" value="1"/>
</dbReference>
<evidence type="ECO:0000313" key="7">
    <source>
        <dbReference type="EMBL" id="RNL52521.1"/>
    </source>
</evidence>
<dbReference type="Proteomes" id="UP000274046">
    <property type="component" value="Unassembled WGS sequence"/>
</dbReference>
<evidence type="ECO:0000256" key="1">
    <source>
        <dbReference type="ARBA" id="ARBA00010556"/>
    </source>
</evidence>
<dbReference type="InterPro" id="IPR047565">
    <property type="entry name" value="Alpha-macroglob_thiol-ester_cl"/>
</dbReference>
<feature type="domain" description="Alpha-2-macroglobulin bait region" evidence="5">
    <location>
        <begin position="999"/>
        <end position="1141"/>
    </location>
</feature>
<evidence type="ECO:0000259" key="5">
    <source>
        <dbReference type="SMART" id="SM01359"/>
    </source>
</evidence>
<dbReference type="InterPro" id="IPR001599">
    <property type="entry name" value="Macroglobln_a2"/>
</dbReference>
<dbReference type="InterPro" id="IPR011625">
    <property type="entry name" value="A2M_N_BRD"/>
</dbReference>
<dbReference type="InterPro" id="IPR002890">
    <property type="entry name" value="MG2"/>
</dbReference>
<evidence type="ECO:0000256" key="2">
    <source>
        <dbReference type="ARBA" id="ARBA00022729"/>
    </source>
</evidence>
<comment type="similarity">
    <text evidence="1">Belongs to the protease inhibitor I39 (alpha-2-macroglobulin) family. Bacterial alpha-2-macroglobulin subfamily.</text>
</comment>
<dbReference type="GO" id="GO:0004866">
    <property type="term" value="F:endopeptidase inhibitor activity"/>
    <property type="evidence" value="ECO:0007669"/>
    <property type="project" value="InterPro"/>
</dbReference>
<keyword evidence="8" id="KW-1185">Reference proteome</keyword>
<dbReference type="InterPro" id="IPR008930">
    <property type="entry name" value="Terpenoid_cyclase/PrenylTrfase"/>
</dbReference>
<dbReference type="InterPro" id="IPR021868">
    <property type="entry name" value="Alpha_2_Macroglob_MG3"/>
</dbReference>
<dbReference type="Pfam" id="PF01835">
    <property type="entry name" value="MG2"/>
    <property type="match status" value="1"/>
</dbReference>
<name>A0A3N0BTX4_9SPHI</name>
<comment type="caution">
    <text evidence="7">The sequence shown here is derived from an EMBL/GenBank/DDBJ whole genome shotgun (WGS) entry which is preliminary data.</text>
</comment>
<evidence type="ECO:0008006" key="9">
    <source>
        <dbReference type="Google" id="ProtNLM"/>
    </source>
</evidence>
<keyword evidence="4" id="KW-1133">Transmembrane helix</keyword>
<dbReference type="InterPro" id="IPR041203">
    <property type="entry name" value="Bact_A2M_MG5"/>
</dbReference>
<dbReference type="InterPro" id="IPR051802">
    <property type="entry name" value="YfhM-like"/>
</dbReference>
<dbReference type="Pfam" id="PF17973">
    <property type="entry name" value="bMG10"/>
    <property type="match status" value="1"/>
</dbReference>
<feature type="transmembrane region" description="Helical" evidence="4">
    <location>
        <begin position="15"/>
        <end position="33"/>
    </location>
</feature>
<evidence type="ECO:0000256" key="3">
    <source>
        <dbReference type="SAM" id="MobiDB-lite"/>
    </source>
</evidence>
<gene>
    <name evidence="7" type="ORF">D7004_13310</name>
</gene>
<keyword evidence="4" id="KW-0812">Transmembrane</keyword>
<evidence type="ECO:0000259" key="6">
    <source>
        <dbReference type="SMART" id="SM01360"/>
    </source>
</evidence>